<feature type="region of interest" description="Disordered" evidence="1">
    <location>
        <begin position="415"/>
        <end position="446"/>
    </location>
</feature>
<proteinExistence type="predicted"/>
<dbReference type="GO" id="GO:0005524">
    <property type="term" value="F:ATP binding"/>
    <property type="evidence" value="ECO:0007669"/>
    <property type="project" value="UniProtKB-KW"/>
</dbReference>
<dbReference type="PANTHER" id="PTHR43581">
    <property type="entry name" value="ATP/GTP PHOSPHATASE"/>
    <property type="match status" value="1"/>
</dbReference>
<dbReference type="STRING" id="2052828.ATO67_14700"/>
<evidence type="ECO:0000313" key="3">
    <source>
        <dbReference type="EMBL" id="KXG84233.1"/>
    </source>
</evidence>
<accession>A0A135NYH7</accession>
<comment type="caution">
    <text evidence="3">The sequence shown here is derived from an EMBL/GenBank/DDBJ whole genome shotgun (WGS) entry which is preliminary data.</text>
</comment>
<dbReference type="EMBL" id="LNUW01000038">
    <property type="protein sequence ID" value="KXG84233.1"/>
    <property type="molecule type" value="Genomic_DNA"/>
</dbReference>
<gene>
    <name evidence="3" type="ORF">ATO67_14700</name>
</gene>
<dbReference type="Gene3D" id="3.40.50.300">
    <property type="entry name" value="P-loop containing nucleotide triphosphate hydrolases"/>
    <property type="match status" value="1"/>
</dbReference>
<dbReference type="InterPro" id="IPR027417">
    <property type="entry name" value="P-loop_NTPase"/>
</dbReference>
<dbReference type="SUPFAM" id="SSF52540">
    <property type="entry name" value="P-loop containing nucleoside triphosphate hydrolases"/>
    <property type="match status" value="1"/>
</dbReference>
<evidence type="ECO:0000259" key="2">
    <source>
        <dbReference type="Pfam" id="PF13304"/>
    </source>
</evidence>
<feature type="domain" description="ATPase AAA-type core" evidence="2">
    <location>
        <begin position="61"/>
        <end position="341"/>
    </location>
</feature>
<dbReference type="AlphaFoldDB" id="A0A135NYH7"/>
<protein>
    <submittedName>
        <fullName evidence="3">ATP-binding protein</fullName>
    </submittedName>
</protein>
<keyword evidence="3" id="KW-0067">ATP-binding</keyword>
<evidence type="ECO:0000313" key="4">
    <source>
        <dbReference type="Proteomes" id="UP000070498"/>
    </source>
</evidence>
<name>A0A135NYH7_9HYPH</name>
<dbReference type="InterPro" id="IPR051396">
    <property type="entry name" value="Bact_Antivir_Def_Nuclease"/>
</dbReference>
<dbReference type="Proteomes" id="UP000070498">
    <property type="component" value="Unassembled WGS sequence"/>
</dbReference>
<reference evidence="3 4" key="1">
    <citation type="submission" date="2015-11" db="EMBL/GenBank/DDBJ databases">
        <title>Draft genome sequence of Agrobacterium sp. R89-1.</title>
        <authorList>
            <person name="Zahradnik J."/>
            <person name="Kyslikova E."/>
            <person name="Palyzova A."/>
            <person name="Kyslik P."/>
        </authorList>
    </citation>
    <scope>NUCLEOTIDE SEQUENCE [LARGE SCALE GENOMIC DNA]</scope>
    <source>
        <strain evidence="3 4">R89-1</strain>
    </source>
</reference>
<keyword evidence="3" id="KW-0547">Nucleotide-binding</keyword>
<organism evidence="3 4">
    <name type="scientific">Agrobacterium bohemicum</name>
    <dbReference type="NCBI Taxonomy" id="2052828"/>
    <lineage>
        <taxon>Bacteria</taxon>
        <taxon>Pseudomonadati</taxon>
        <taxon>Pseudomonadota</taxon>
        <taxon>Alphaproteobacteria</taxon>
        <taxon>Hyphomicrobiales</taxon>
        <taxon>Rhizobiaceae</taxon>
        <taxon>Rhizobium/Agrobacterium group</taxon>
        <taxon>Agrobacterium</taxon>
    </lineage>
</organism>
<evidence type="ECO:0000256" key="1">
    <source>
        <dbReference type="SAM" id="MobiDB-lite"/>
    </source>
</evidence>
<dbReference type="InterPro" id="IPR003959">
    <property type="entry name" value="ATPase_AAA_core"/>
</dbReference>
<sequence length="446" mass="50099">MCTFLLRSEFGTREVKMYVRRLKIRDLRVFRTAEVDLLYPGREQNESFEDVSRWPPRLDNVNVFLGNNGSGKSTLLSAVALSLMSPIAPSSGYRPRSLIRRSARGQVKSAEVSTEVVLHQQDGGRDGNASTFAAQILRRGDIEFLQPSTDVVDEQFFEDDNSAFFFVGYGATRRTEVLSANDLASRRKARAVRYERVASLFEEHFALTPISAWLPRWRDENPGRYKQVANLLKRLMPPSISFTEELEGGEYLFGYRTLRLPYSALSDGYRLYIGWIGDLLYHLCMGAPSGFKLVESRGVVMVDEVDLHIHPAWQRTLIPTLSRTLKNIQFIFTTHSPLLVSTLERSNIYNVMLGSGPTPEVRRPEEETFGLSADQLLRSEVFGLDSSRDPEFADKLRDLSQAAERGERGAALAFLRGASAGGGEDPPEAGDAPEWLKSFGERSKAL</sequence>
<dbReference type="PANTHER" id="PTHR43581:SF2">
    <property type="entry name" value="EXCINUCLEASE ATPASE SUBUNIT"/>
    <property type="match status" value="1"/>
</dbReference>
<dbReference type="Pfam" id="PF13304">
    <property type="entry name" value="AAA_21"/>
    <property type="match status" value="1"/>
</dbReference>
<dbReference type="GO" id="GO:0016887">
    <property type="term" value="F:ATP hydrolysis activity"/>
    <property type="evidence" value="ECO:0007669"/>
    <property type="project" value="InterPro"/>
</dbReference>
<keyword evidence="4" id="KW-1185">Reference proteome</keyword>